<proteinExistence type="predicted"/>
<comment type="caution">
    <text evidence="1">The sequence shown here is derived from an EMBL/GenBank/DDBJ whole genome shotgun (WGS) entry which is preliminary data.</text>
</comment>
<gene>
    <name evidence="1" type="ORF">PQR66_27655</name>
</gene>
<evidence type="ECO:0000313" key="1">
    <source>
        <dbReference type="EMBL" id="MFL9886846.1"/>
    </source>
</evidence>
<name>A0ABW8ZX97_9BURK</name>
<organism evidence="1 2">
    <name type="scientific">Paraburkholderia agricolaris</name>
    <dbReference type="NCBI Taxonomy" id="2152888"/>
    <lineage>
        <taxon>Bacteria</taxon>
        <taxon>Pseudomonadati</taxon>
        <taxon>Pseudomonadota</taxon>
        <taxon>Betaproteobacteria</taxon>
        <taxon>Burkholderiales</taxon>
        <taxon>Burkholderiaceae</taxon>
        <taxon>Paraburkholderia</taxon>
    </lineage>
</organism>
<dbReference type="EMBL" id="JAQQFN010000023">
    <property type="protein sequence ID" value="MFL9886846.1"/>
    <property type="molecule type" value="Genomic_DNA"/>
</dbReference>
<keyword evidence="2" id="KW-1185">Reference proteome</keyword>
<reference evidence="1 2" key="1">
    <citation type="journal article" date="2024" name="Chem. Sci.">
        <title>Discovery of megapolipeptins by genome mining of a Burkholderiales bacteria collection.</title>
        <authorList>
            <person name="Paulo B.S."/>
            <person name="Recchia M.J.J."/>
            <person name="Lee S."/>
            <person name="Fergusson C.H."/>
            <person name="Romanowski S.B."/>
            <person name="Hernandez A."/>
            <person name="Krull N."/>
            <person name="Liu D.Y."/>
            <person name="Cavanagh H."/>
            <person name="Bos A."/>
            <person name="Gray C.A."/>
            <person name="Murphy B.T."/>
            <person name="Linington R.G."/>
            <person name="Eustaquio A.S."/>
        </authorList>
    </citation>
    <scope>NUCLEOTIDE SEQUENCE [LARGE SCALE GENOMIC DNA]</scope>
    <source>
        <strain evidence="1 2">RL16-012-BIC-B</strain>
    </source>
</reference>
<dbReference type="RefSeq" id="WP_408330625.1">
    <property type="nucleotide sequence ID" value="NZ_JAQQFH010000015.1"/>
</dbReference>
<protein>
    <submittedName>
        <fullName evidence="1">Uncharacterized protein</fullName>
    </submittedName>
</protein>
<dbReference type="Proteomes" id="UP001629249">
    <property type="component" value="Unassembled WGS sequence"/>
</dbReference>
<evidence type="ECO:0000313" key="2">
    <source>
        <dbReference type="Proteomes" id="UP001629249"/>
    </source>
</evidence>
<accession>A0ABW8ZX97</accession>
<sequence>MFGLYPAGSNWVRHYNATATARLLQQDLVNHARFTAGIFHQPFGANRGAVLAQRDSCLVLTDSTHSSQPELVVVPDVEMQNLLWSFNSGYANQWSGREIKVLTGCDNWDSVLRRASEQFAKVCDDVQKAVDGALVKPAPAAVAPVAACPDPVLSASFYNDDDVPWLPSDYLCDSPIPGGAPCDL</sequence>